<feature type="coiled-coil region" evidence="1">
    <location>
        <begin position="92"/>
        <end position="126"/>
    </location>
</feature>
<protein>
    <submittedName>
        <fullName evidence="3">Uncharacterized protein</fullName>
    </submittedName>
</protein>
<sequence length="328" mass="36350">MDIAKQSEDSSDLKLPTQHEVAAKAARGDVKLFAAVFQFDLKLPTQHEVAAKANDIAKQSEDLKLPTQHEVAAKAAREAEKVPSRSAEDLERVKLRQEVAEEAKLLREATAELKDIKQVLQEDLQAHRTTTLPPSEGPMAAAAAALSRLVHSVFAAPVRAGDANPPAVPPASLASFWESKVTGGHTSREFHEPKEAAFLQRRDPRTAQRGLDFTRRQEDAELEEVSISEPFKALEEEDLREAERLKALDRRLRQRAARRAPAKAPQRAFQGTDASSTWAALEEEDEGIESALVDLDDPRRPVDLRRYQELNAMQARSMERLEGAATGH</sequence>
<gene>
    <name evidence="3" type="ORF">SNAT2548_LOCUS1889</name>
</gene>
<comment type="caution">
    <text evidence="3">The sequence shown here is derived from an EMBL/GenBank/DDBJ whole genome shotgun (WGS) entry which is preliminary data.</text>
</comment>
<evidence type="ECO:0000313" key="3">
    <source>
        <dbReference type="EMBL" id="CAE6959295.1"/>
    </source>
</evidence>
<dbReference type="EMBL" id="CAJNDS010000108">
    <property type="protein sequence ID" value="CAE6959295.1"/>
    <property type="molecule type" value="Genomic_DNA"/>
</dbReference>
<accession>A0A812HRX4</accession>
<reference evidence="3" key="1">
    <citation type="submission" date="2021-02" db="EMBL/GenBank/DDBJ databases">
        <authorList>
            <person name="Dougan E. K."/>
            <person name="Rhodes N."/>
            <person name="Thang M."/>
            <person name="Chan C."/>
        </authorList>
    </citation>
    <scope>NUCLEOTIDE SEQUENCE</scope>
</reference>
<dbReference type="Proteomes" id="UP000604046">
    <property type="component" value="Unassembled WGS sequence"/>
</dbReference>
<keyword evidence="1" id="KW-0175">Coiled coil</keyword>
<name>A0A812HRX4_9DINO</name>
<dbReference type="AlphaFoldDB" id="A0A812HRX4"/>
<dbReference type="OrthoDB" id="10651102at2759"/>
<proteinExistence type="predicted"/>
<evidence type="ECO:0000313" key="4">
    <source>
        <dbReference type="Proteomes" id="UP000604046"/>
    </source>
</evidence>
<feature type="region of interest" description="Disordered" evidence="2">
    <location>
        <begin position="256"/>
        <end position="283"/>
    </location>
</feature>
<evidence type="ECO:0000256" key="1">
    <source>
        <dbReference type="SAM" id="Coils"/>
    </source>
</evidence>
<keyword evidence="4" id="KW-1185">Reference proteome</keyword>
<organism evidence="3 4">
    <name type="scientific">Symbiodinium natans</name>
    <dbReference type="NCBI Taxonomy" id="878477"/>
    <lineage>
        <taxon>Eukaryota</taxon>
        <taxon>Sar</taxon>
        <taxon>Alveolata</taxon>
        <taxon>Dinophyceae</taxon>
        <taxon>Suessiales</taxon>
        <taxon>Symbiodiniaceae</taxon>
        <taxon>Symbiodinium</taxon>
    </lineage>
</organism>
<evidence type="ECO:0000256" key="2">
    <source>
        <dbReference type="SAM" id="MobiDB-lite"/>
    </source>
</evidence>